<keyword evidence="2" id="KW-1185">Reference proteome</keyword>
<name>A0AA35QTS3_GEOBA</name>
<organism evidence="1 2">
    <name type="scientific">Geodia barretti</name>
    <name type="common">Barrett's horny sponge</name>
    <dbReference type="NCBI Taxonomy" id="519541"/>
    <lineage>
        <taxon>Eukaryota</taxon>
        <taxon>Metazoa</taxon>
        <taxon>Porifera</taxon>
        <taxon>Demospongiae</taxon>
        <taxon>Heteroscleromorpha</taxon>
        <taxon>Tetractinellida</taxon>
        <taxon>Astrophorina</taxon>
        <taxon>Geodiidae</taxon>
        <taxon>Geodia</taxon>
    </lineage>
</organism>
<accession>A0AA35QTS3</accession>
<reference evidence="1" key="1">
    <citation type="submission" date="2023-03" db="EMBL/GenBank/DDBJ databases">
        <authorList>
            <person name="Steffen K."/>
            <person name="Cardenas P."/>
        </authorList>
    </citation>
    <scope>NUCLEOTIDE SEQUENCE</scope>
</reference>
<dbReference type="Proteomes" id="UP001174909">
    <property type="component" value="Unassembled WGS sequence"/>
</dbReference>
<protein>
    <submittedName>
        <fullName evidence="1">Uncharacterized protein</fullName>
    </submittedName>
</protein>
<sequence>MPRVCAVALLMCYLCSYVMCWRRSIVSVRGRNMTINWIPSTGTVSINRLCRVTLLKV</sequence>
<dbReference type="EMBL" id="CASHTH010000115">
    <property type="protein sequence ID" value="CAI7991450.1"/>
    <property type="molecule type" value="Genomic_DNA"/>
</dbReference>
<comment type="caution">
    <text evidence="1">The sequence shown here is derived from an EMBL/GenBank/DDBJ whole genome shotgun (WGS) entry which is preliminary data.</text>
</comment>
<evidence type="ECO:0000313" key="2">
    <source>
        <dbReference type="Proteomes" id="UP001174909"/>
    </source>
</evidence>
<gene>
    <name evidence="1" type="ORF">GBAR_LOCUS750</name>
</gene>
<evidence type="ECO:0000313" key="1">
    <source>
        <dbReference type="EMBL" id="CAI7991450.1"/>
    </source>
</evidence>
<proteinExistence type="predicted"/>
<dbReference type="AlphaFoldDB" id="A0AA35QTS3"/>